<organism evidence="1 2">
    <name type="scientific">Pistacia integerrima</name>
    <dbReference type="NCBI Taxonomy" id="434235"/>
    <lineage>
        <taxon>Eukaryota</taxon>
        <taxon>Viridiplantae</taxon>
        <taxon>Streptophyta</taxon>
        <taxon>Embryophyta</taxon>
        <taxon>Tracheophyta</taxon>
        <taxon>Spermatophyta</taxon>
        <taxon>Magnoliopsida</taxon>
        <taxon>eudicotyledons</taxon>
        <taxon>Gunneridae</taxon>
        <taxon>Pentapetalae</taxon>
        <taxon>rosids</taxon>
        <taxon>malvids</taxon>
        <taxon>Sapindales</taxon>
        <taxon>Anacardiaceae</taxon>
        <taxon>Pistacia</taxon>
    </lineage>
</organism>
<sequence length="264" mass="29743">MAEDQQLQRIEGQVESLSAGQERLIKQMEELVLAMNSRLNMSEEGSVTRNRGPRGQGGVGDAGGMVVPKLAKLDFPRYDGSEDPTLWICRAEQFFECQGTTFDDQVRLAAYHLEKDAQLWYQRRKTQEHSITWENMKVGLVAQFAATEYEDFFGDLCKLKQTSSVSDYHAQFERLLARAGTLTDKQEVECFINGLKEGIRADVQVQNPQNLTTTIGLARTYETKAQEMQFDINGKKVLLQGSPSSRLIALEGEIIPKTLRQSQG</sequence>
<keyword evidence="2" id="KW-1185">Reference proteome</keyword>
<dbReference type="Proteomes" id="UP001163603">
    <property type="component" value="Chromosome 3"/>
</dbReference>
<comment type="caution">
    <text evidence="1">The sequence shown here is derived from an EMBL/GenBank/DDBJ whole genome shotgun (WGS) entry which is preliminary data.</text>
</comment>
<evidence type="ECO:0000313" key="2">
    <source>
        <dbReference type="Proteomes" id="UP001163603"/>
    </source>
</evidence>
<accession>A0ACC0ZAG0</accession>
<proteinExistence type="predicted"/>
<gene>
    <name evidence="1" type="ORF">Pint_05412</name>
</gene>
<evidence type="ECO:0000313" key="1">
    <source>
        <dbReference type="EMBL" id="KAJ0047217.1"/>
    </source>
</evidence>
<protein>
    <submittedName>
        <fullName evidence="1">Uncharacterized protein</fullName>
    </submittedName>
</protein>
<dbReference type="EMBL" id="CM047738">
    <property type="protein sequence ID" value="KAJ0047217.1"/>
    <property type="molecule type" value="Genomic_DNA"/>
</dbReference>
<name>A0ACC0ZAG0_9ROSI</name>
<reference evidence="2" key="1">
    <citation type="journal article" date="2023" name="G3 (Bethesda)">
        <title>Genome assembly and association tests identify interacting loci associated with vigor, precocity, and sex in interspecific pistachio rootstocks.</title>
        <authorList>
            <person name="Palmer W."/>
            <person name="Jacygrad E."/>
            <person name="Sagayaradj S."/>
            <person name="Cavanaugh K."/>
            <person name="Han R."/>
            <person name="Bertier L."/>
            <person name="Beede B."/>
            <person name="Kafkas S."/>
            <person name="Golino D."/>
            <person name="Preece J."/>
            <person name="Michelmore R."/>
        </authorList>
    </citation>
    <scope>NUCLEOTIDE SEQUENCE [LARGE SCALE GENOMIC DNA]</scope>
</reference>